<dbReference type="EMBL" id="HBUF01473403">
    <property type="protein sequence ID" value="CAG6744710.1"/>
    <property type="molecule type" value="Transcribed_RNA"/>
</dbReference>
<name>A0A8D8ZBZ3_9HEMI</name>
<reference evidence="2" key="1">
    <citation type="submission" date="2021-05" db="EMBL/GenBank/DDBJ databases">
        <authorList>
            <person name="Alioto T."/>
            <person name="Alioto T."/>
            <person name="Gomez Garrido J."/>
        </authorList>
    </citation>
    <scope>NUCLEOTIDE SEQUENCE</scope>
</reference>
<dbReference type="AlphaFoldDB" id="A0A8D8ZBZ3"/>
<organism evidence="2">
    <name type="scientific">Cacopsylla melanoneura</name>
    <dbReference type="NCBI Taxonomy" id="428564"/>
    <lineage>
        <taxon>Eukaryota</taxon>
        <taxon>Metazoa</taxon>
        <taxon>Ecdysozoa</taxon>
        <taxon>Arthropoda</taxon>
        <taxon>Hexapoda</taxon>
        <taxon>Insecta</taxon>
        <taxon>Pterygota</taxon>
        <taxon>Neoptera</taxon>
        <taxon>Paraneoptera</taxon>
        <taxon>Hemiptera</taxon>
        <taxon>Sternorrhyncha</taxon>
        <taxon>Psylloidea</taxon>
        <taxon>Psyllidae</taxon>
        <taxon>Psyllinae</taxon>
        <taxon>Cacopsylla</taxon>
    </lineage>
</organism>
<proteinExistence type="predicted"/>
<evidence type="ECO:0000313" key="2">
    <source>
        <dbReference type="EMBL" id="CAG6744710.1"/>
    </source>
</evidence>
<keyword evidence="1" id="KW-0175">Coiled coil</keyword>
<accession>A0A8D8ZBZ3</accession>
<sequence>MDTFHTPQSQRVRFTRGRANQSIFSWNFTNDAVSELTFKLECESKKCLESQCQHIQSLIPIIEETLVLLDSTMTQSLEYQNKYETQVEKIKTLTNESKHLKQELSKERQAHQDTIEEGDNQIKAITNEKRSTQNEYNQLRQKLDQDKHQNQLMDKKITDLTNETKKVEIENRVLKNSIKKPQVFNC</sequence>
<feature type="coiled-coil region" evidence="1">
    <location>
        <begin position="83"/>
        <end position="156"/>
    </location>
</feature>
<protein>
    <submittedName>
        <fullName evidence="2">Uncharacterized protein</fullName>
    </submittedName>
</protein>
<evidence type="ECO:0000256" key="1">
    <source>
        <dbReference type="SAM" id="Coils"/>
    </source>
</evidence>